<dbReference type="KEGG" id="mff:MFFC18_36830"/>
<dbReference type="Proteomes" id="UP000322214">
    <property type="component" value="Chromosome"/>
</dbReference>
<evidence type="ECO:0000256" key="2">
    <source>
        <dbReference type="ARBA" id="ARBA00022692"/>
    </source>
</evidence>
<feature type="transmembrane region" description="Helical" evidence="5">
    <location>
        <begin position="381"/>
        <end position="400"/>
    </location>
</feature>
<accession>A0A5B9PMG8</accession>
<keyword evidence="4 5" id="KW-0472">Membrane</keyword>
<feature type="transmembrane region" description="Helical" evidence="5">
    <location>
        <begin position="441"/>
        <end position="464"/>
    </location>
</feature>
<dbReference type="PANTHER" id="PTHR43077">
    <property type="entry name" value="TRANSPORT PERMEASE YVFS-RELATED"/>
    <property type="match status" value="1"/>
</dbReference>
<evidence type="ECO:0000256" key="4">
    <source>
        <dbReference type="ARBA" id="ARBA00023136"/>
    </source>
</evidence>
<protein>
    <submittedName>
        <fullName evidence="6">ABC-2 family transporter protein</fullName>
    </submittedName>
</protein>
<feature type="transmembrane region" description="Helical" evidence="5">
    <location>
        <begin position="141"/>
        <end position="166"/>
    </location>
</feature>
<evidence type="ECO:0000313" key="7">
    <source>
        <dbReference type="Proteomes" id="UP000322214"/>
    </source>
</evidence>
<dbReference type="PANTHER" id="PTHR43077:SF10">
    <property type="entry name" value="TRANSPORT PERMEASE PROTEIN"/>
    <property type="match status" value="1"/>
</dbReference>
<keyword evidence="2 5" id="KW-0812">Transmembrane</keyword>
<feature type="transmembrane region" description="Helical" evidence="5">
    <location>
        <begin position="297"/>
        <end position="320"/>
    </location>
</feature>
<keyword evidence="7" id="KW-1185">Reference proteome</keyword>
<evidence type="ECO:0000256" key="1">
    <source>
        <dbReference type="ARBA" id="ARBA00004141"/>
    </source>
</evidence>
<evidence type="ECO:0000313" key="6">
    <source>
        <dbReference type="EMBL" id="QEG23781.1"/>
    </source>
</evidence>
<reference evidence="6 7" key="1">
    <citation type="submission" date="2019-08" db="EMBL/GenBank/DDBJ databases">
        <title>Deep-cultivation of Planctomycetes and their phenomic and genomic characterization uncovers novel biology.</title>
        <authorList>
            <person name="Wiegand S."/>
            <person name="Jogler M."/>
            <person name="Boedeker C."/>
            <person name="Pinto D."/>
            <person name="Vollmers J."/>
            <person name="Rivas-Marin E."/>
            <person name="Kohn T."/>
            <person name="Peeters S.H."/>
            <person name="Heuer A."/>
            <person name="Rast P."/>
            <person name="Oberbeckmann S."/>
            <person name="Bunk B."/>
            <person name="Jeske O."/>
            <person name="Meyerdierks A."/>
            <person name="Storesund J.E."/>
            <person name="Kallscheuer N."/>
            <person name="Luecker S."/>
            <person name="Lage O.M."/>
            <person name="Pohl T."/>
            <person name="Merkel B.J."/>
            <person name="Hornburger P."/>
            <person name="Mueller R.-W."/>
            <person name="Bruemmer F."/>
            <person name="Labrenz M."/>
            <person name="Spormann A.M."/>
            <person name="Op den Camp H."/>
            <person name="Overmann J."/>
            <person name="Amann R."/>
            <person name="Jetten M.S.M."/>
            <person name="Mascher T."/>
            <person name="Medema M.H."/>
            <person name="Devos D.P."/>
            <person name="Kaster A.-K."/>
            <person name="Ovreas L."/>
            <person name="Rohde M."/>
            <person name="Galperin M.Y."/>
            <person name="Jogler C."/>
        </authorList>
    </citation>
    <scope>NUCLEOTIDE SEQUENCE [LARGE SCALE GENOMIC DNA]</scope>
    <source>
        <strain evidence="6 7">FC18</strain>
    </source>
</reference>
<feature type="transmembrane region" description="Helical" evidence="5">
    <location>
        <begin position="526"/>
        <end position="548"/>
    </location>
</feature>
<feature type="transmembrane region" description="Helical" evidence="5">
    <location>
        <begin position="326"/>
        <end position="345"/>
    </location>
</feature>
<dbReference type="Pfam" id="PF12679">
    <property type="entry name" value="ABC2_membrane_2"/>
    <property type="match status" value="2"/>
</dbReference>
<dbReference type="RefSeq" id="WP_075083087.1">
    <property type="nucleotide sequence ID" value="NZ_CP042912.1"/>
</dbReference>
<feature type="transmembrane region" description="Helical" evidence="5">
    <location>
        <begin position="105"/>
        <end position="129"/>
    </location>
</feature>
<keyword evidence="3 5" id="KW-1133">Transmembrane helix</keyword>
<feature type="transmembrane region" description="Helical" evidence="5">
    <location>
        <begin position="20"/>
        <end position="39"/>
    </location>
</feature>
<dbReference type="InterPro" id="IPR051328">
    <property type="entry name" value="T7SS_ABC-Transporter"/>
</dbReference>
<organism evidence="6 7">
    <name type="scientific">Mariniblastus fucicola</name>
    <dbReference type="NCBI Taxonomy" id="980251"/>
    <lineage>
        <taxon>Bacteria</taxon>
        <taxon>Pseudomonadati</taxon>
        <taxon>Planctomycetota</taxon>
        <taxon>Planctomycetia</taxon>
        <taxon>Pirellulales</taxon>
        <taxon>Pirellulaceae</taxon>
        <taxon>Mariniblastus</taxon>
    </lineage>
</organism>
<dbReference type="STRING" id="980251.GCA_001642875_00302"/>
<evidence type="ECO:0000256" key="5">
    <source>
        <dbReference type="SAM" id="Phobius"/>
    </source>
</evidence>
<comment type="subcellular location">
    <subcellularLocation>
        <location evidence="1">Membrane</location>
        <topology evidence="1">Multi-pass membrane protein</topology>
    </subcellularLocation>
</comment>
<dbReference type="EMBL" id="CP042912">
    <property type="protein sequence ID" value="QEG23781.1"/>
    <property type="molecule type" value="Genomic_DNA"/>
</dbReference>
<name>A0A5B9PMG8_9BACT</name>
<feature type="transmembrane region" description="Helical" evidence="5">
    <location>
        <begin position="173"/>
        <end position="192"/>
    </location>
</feature>
<feature type="transmembrane region" description="Helical" evidence="5">
    <location>
        <begin position="59"/>
        <end position="84"/>
    </location>
</feature>
<evidence type="ECO:0000256" key="3">
    <source>
        <dbReference type="ARBA" id="ARBA00022989"/>
    </source>
</evidence>
<sequence length="559" mass="62042">MLENPVLQRELLVNLRMPRAFWLLLIYQAVLAAVVYFAWPKEDVRIDMTDSNNSVGNLVDMVFLGQYLLASLMAPSFASTAISGEKERKTYEMLLASPIVPQSIVMGKLVAALTHLAILIFASLPIVMLCLPLGGVSFYEVIAAYVALICAVITFGMISVACGSFFSRNSSSLVVSYLVILPLAIAGVLFWQSLSNFGTTRFNLAITVIPGLAAAIVIFLFYIVSARMLYPRDMGSEGKEVIDPDQEAEEAIGLVIQRDQFPDRLFAPPKRETLMKDGTNPVYDKEMRSEIFGQGTLMLRLAIQISMLLAIPMMAIFLYICKDLAPWYISYVILFNILIGPVFSAGSVTSERERQTLDLLLTTVITPWEILWGKLLSSLRVSSVLSCFLLWPLLLAIPLVPEYLSNLPTMIAYLIIFCLTCLTTSVLGLFCSTVFGKTITSLIATYSIILFLYLTPLATSYFAYEYFPDAPATPAVYASTVTSPFAASFAMPLYVDDFHNMTIDWSPRGSKEPGFLRYRLSDLAHFGGYVGFTVLFNAVLLGLMVWMFNSRWRVSSSGN</sequence>
<feature type="transmembrane region" description="Helical" evidence="5">
    <location>
        <begin position="412"/>
        <end position="435"/>
    </location>
</feature>
<dbReference type="AlphaFoldDB" id="A0A5B9PMG8"/>
<proteinExistence type="predicted"/>
<dbReference type="OrthoDB" id="226946at2"/>
<gene>
    <name evidence="6" type="ORF">MFFC18_36830</name>
</gene>
<dbReference type="GO" id="GO:0005886">
    <property type="term" value="C:plasma membrane"/>
    <property type="evidence" value="ECO:0007669"/>
    <property type="project" value="UniProtKB-SubCell"/>
</dbReference>
<feature type="transmembrane region" description="Helical" evidence="5">
    <location>
        <begin position="476"/>
        <end position="495"/>
    </location>
</feature>
<feature type="transmembrane region" description="Helical" evidence="5">
    <location>
        <begin position="204"/>
        <end position="224"/>
    </location>
</feature>
<dbReference type="GO" id="GO:0140359">
    <property type="term" value="F:ABC-type transporter activity"/>
    <property type="evidence" value="ECO:0007669"/>
    <property type="project" value="InterPro"/>
</dbReference>